<gene>
    <name evidence="2" type="ORF">P5673_029568</name>
</gene>
<protein>
    <submittedName>
        <fullName evidence="2">Uncharacterized protein</fullName>
    </submittedName>
</protein>
<feature type="region of interest" description="Disordered" evidence="1">
    <location>
        <begin position="43"/>
        <end position="168"/>
    </location>
</feature>
<evidence type="ECO:0000313" key="2">
    <source>
        <dbReference type="EMBL" id="KAK2549864.1"/>
    </source>
</evidence>
<keyword evidence="3" id="KW-1185">Reference proteome</keyword>
<accession>A0AAD9PVV3</accession>
<dbReference type="Proteomes" id="UP001249851">
    <property type="component" value="Unassembled WGS sequence"/>
</dbReference>
<dbReference type="EMBL" id="JARQWQ010000119">
    <property type="protein sequence ID" value="KAK2549864.1"/>
    <property type="molecule type" value="Genomic_DNA"/>
</dbReference>
<proteinExistence type="predicted"/>
<evidence type="ECO:0000313" key="3">
    <source>
        <dbReference type="Proteomes" id="UP001249851"/>
    </source>
</evidence>
<feature type="region of interest" description="Disordered" evidence="1">
    <location>
        <begin position="210"/>
        <end position="248"/>
    </location>
</feature>
<feature type="compositionally biased region" description="Basic and acidic residues" evidence="1">
    <location>
        <begin position="146"/>
        <end position="166"/>
    </location>
</feature>
<evidence type="ECO:0000256" key="1">
    <source>
        <dbReference type="SAM" id="MobiDB-lite"/>
    </source>
</evidence>
<dbReference type="AlphaFoldDB" id="A0AAD9PVV3"/>
<comment type="caution">
    <text evidence="2">The sequence shown here is derived from an EMBL/GenBank/DDBJ whole genome shotgun (WGS) entry which is preliminary data.</text>
</comment>
<organism evidence="2 3">
    <name type="scientific">Acropora cervicornis</name>
    <name type="common">Staghorn coral</name>
    <dbReference type="NCBI Taxonomy" id="6130"/>
    <lineage>
        <taxon>Eukaryota</taxon>
        <taxon>Metazoa</taxon>
        <taxon>Cnidaria</taxon>
        <taxon>Anthozoa</taxon>
        <taxon>Hexacorallia</taxon>
        <taxon>Scleractinia</taxon>
        <taxon>Astrocoeniina</taxon>
        <taxon>Acroporidae</taxon>
        <taxon>Acropora</taxon>
    </lineage>
</organism>
<reference evidence="2" key="2">
    <citation type="journal article" date="2023" name="Science">
        <title>Genomic signatures of disease resistance in endangered staghorn corals.</title>
        <authorList>
            <person name="Vollmer S.V."/>
            <person name="Selwyn J.D."/>
            <person name="Despard B.A."/>
            <person name="Roesel C.L."/>
        </authorList>
    </citation>
    <scope>NUCLEOTIDE SEQUENCE</scope>
    <source>
        <strain evidence="2">K2</strain>
    </source>
</reference>
<reference evidence="2" key="1">
    <citation type="journal article" date="2023" name="G3 (Bethesda)">
        <title>Whole genome assembly and annotation of the endangered Caribbean coral Acropora cervicornis.</title>
        <authorList>
            <person name="Selwyn J.D."/>
            <person name="Vollmer S.V."/>
        </authorList>
    </citation>
    <scope>NUCLEOTIDE SEQUENCE</scope>
    <source>
        <strain evidence="2">K2</strain>
    </source>
</reference>
<sequence>MAIPGSICFVIPGTNASEVLKQSHRNHGANFIFSEGGYSHVQGAYAQSGPPAANGADSAAEQHTEAEATMPTYASVDKSKKSKKQADERPPEYAVVDKSQKKEKQEAAAIPTYAAVDKSKKKKKSREEVPAVYAEVDKSKKKKKKKIDDKNLYDNLDEPKKEKKPGELLYADLGDFQNPSMPAVSISPQSLPAIKKADPYERTDYADITQFLKGNTTLPPNDGNGDTEMKPKRPSKNKIQGNDKETPI</sequence>
<name>A0AAD9PVV3_ACRCE</name>